<dbReference type="RefSeq" id="WP_041975238.1">
    <property type="nucleotide sequence ID" value="NZ_CBXV010000004.1"/>
</dbReference>
<dbReference type="Pfam" id="PF13469">
    <property type="entry name" value="Sulfotransfer_3"/>
    <property type="match status" value="1"/>
</dbReference>
<dbReference type="PANTHER" id="PTHR12788">
    <property type="entry name" value="PROTEIN-TYROSINE SULFOTRANSFERASE 2"/>
    <property type="match status" value="1"/>
</dbReference>
<dbReference type="AlphaFoldDB" id="A0A0B6WYI9"/>
<dbReference type="PANTHER" id="PTHR12788:SF10">
    <property type="entry name" value="PROTEIN-TYROSINE SULFOTRANSFERASE"/>
    <property type="match status" value="1"/>
</dbReference>
<dbReference type="InterPro" id="IPR027417">
    <property type="entry name" value="P-loop_NTPase"/>
</dbReference>
<sequence>MHLIEAPDRSAASECDGRNLVFLVGCPRSGTTWLQRQLACHPRIHTAIESHLFDHIIGPILRRWEYSIDTRNGGMGPAAYYTEEEFFRMIRSFLRALLRPMIEDLRDGEIFLDKTPSHALFLPEIVRLLPRCRIIHLLRDPRDVVASLLAASRSFGSMWAPKDARAAIRMWTEHIWWVRREGRRLPPAQFHEVRYEELLRAPHEALKVCVEFLGLEWSDDEIARAVAANEKSIARSIGGTALYVGGELARNIGPNKRDPDGFVRRGISGSWRADLSLRERFWIWRTARKEMAELGYRWRFLFFV</sequence>
<gene>
    <name evidence="2" type="ORF">PYK22_01208</name>
</gene>
<dbReference type="Proteomes" id="UP000031518">
    <property type="component" value="Unassembled WGS sequence"/>
</dbReference>
<evidence type="ECO:0000256" key="1">
    <source>
        <dbReference type="ARBA" id="ARBA00022679"/>
    </source>
</evidence>
<dbReference type="STRING" id="454194.PYK22_01208"/>
<accession>A0A0B6WYI9</accession>
<name>A0A0B6WYI9_9BACT</name>
<dbReference type="InterPro" id="IPR026634">
    <property type="entry name" value="TPST-like"/>
</dbReference>
<dbReference type="Gene3D" id="3.40.50.300">
    <property type="entry name" value="P-loop containing nucleotide triphosphate hydrolases"/>
    <property type="match status" value="1"/>
</dbReference>
<reference evidence="2 3" key="1">
    <citation type="submission" date="2013-12" db="EMBL/GenBank/DDBJ databases">
        <authorList>
            <person name="Stott M."/>
        </authorList>
    </citation>
    <scope>NUCLEOTIDE SEQUENCE [LARGE SCALE GENOMIC DNA]</scope>
    <source>
        <strain evidence="2 3">K22</strain>
    </source>
</reference>
<reference evidence="2 3" key="2">
    <citation type="submission" date="2015-01" db="EMBL/GenBank/DDBJ databases">
        <title>Complete genome sequence of Pyrinomonas methylaliphatogenes type strain K22T.</title>
        <authorList>
            <person name="Lee K.C.Y."/>
            <person name="Power J.F."/>
            <person name="Dunfield P.F."/>
            <person name="Morgan X.C."/>
            <person name="Huttenhower C."/>
            <person name="Stott M.B."/>
        </authorList>
    </citation>
    <scope>NUCLEOTIDE SEQUENCE [LARGE SCALE GENOMIC DNA]</scope>
    <source>
        <strain evidence="2 3">K22</strain>
    </source>
</reference>
<organism evidence="2 3">
    <name type="scientific">Pyrinomonas methylaliphatogenes</name>
    <dbReference type="NCBI Taxonomy" id="454194"/>
    <lineage>
        <taxon>Bacteria</taxon>
        <taxon>Pseudomonadati</taxon>
        <taxon>Acidobacteriota</taxon>
        <taxon>Blastocatellia</taxon>
        <taxon>Blastocatellales</taxon>
        <taxon>Pyrinomonadaceae</taxon>
        <taxon>Pyrinomonas</taxon>
    </lineage>
</organism>
<proteinExistence type="predicted"/>
<dbReference type="GO" id="GO:0008476">
    <property type="term" value="F:protein-tyrosine sulfotransferase activity"/>
    <property type="evidence" value="ECO:0007669"/>
    <property type="project" value="InterPro"/>
</dbReference>
<keyword evidence="3" id="KW-1185">Reference proteome</keyword>
<dbReference type="SUPFAM" id="SSF52540">
    <property type="entry name" value="P-loop containing nucleoside triphosphate hydrolases"/>
    <property type="match status" value="1"/>
</dbReference>
<evidence type="ECO:0000313" key="2">
    <source>
        <dbReference type="EMBL" id="CDM65210.1"/>
    </source>
</evidence>
<dbReference type="OrthoDB" id="9804504at2"/>
<protein>
    <submittedName>
        <fullName evidence="2">Sulfotransferase family protein</fullName>
    </submittedName>
</protein>
<keyword evidence="1 2" id="KW-0808">Transferase</keyword>
<dbReference type="EMBL" id="CBXV010000004">
    <property type="protein sequence ID" value="CDM65210.1"/>
    <property type="molecule type" value="Genomic_DNA"/>
</dbReference>
<evidence type="ECO:0000313" key="3">
    <source>
        <dbReference type="Proteomes" id="UP000031518"/>
    </source>
</evidence>